<dbReference type="FunCoup" id="A0A0D1ZWV7">
    <property type="interactions" value="18"/>
</dbReference>
<gene>
    <name evidence="9" type="ORF">PV09_09287</name>
</gene>
<evidence type="ECO:0008006" key="11">
    <source>
        <dbReference type="Google" id="ProtNLM"/>
    </source>
</evidence>
<organism evidence="9 10">
    <name type="scientific">Verruconis gallopava</name>
    <dbReference type="NCBI Taxonomy" id="253628"/>
    <lineage>
        <taxon>Eukaryota</taxon>
        <taxon>Fungi</taxon>
        <taxon>Dikarya</taxon>
        <taxon>Ascomycota</taxon>
        <taxon>Pezizomycotina</taxon>
        <taxon>Dothideomycetes</taxon>
        <taxon>Pleosporomycetidae</taxon>
        <taxon>Venturiales</taxon>
        <taxon>Sympoventuriaceae</taxon>
        <taxon>Verruconis</taxon>
    </lineage>
</organism>
<proteinExistence type="inferred from homology"/>
<dbReference type="OrthoDB" id="18175at2759"/>
<comment type="subcellular location">
    <subcellularLocation>
        <location evidence="1">Membrane</location>
        <topology evidence="1">Single-pass membrane protein</topology>
    </subcellularLocation>
    <subcellularLocation>
        <location evidence="2">Mitochondrion membrane</location>
    </subcellularLocation>
</comment>
<protein>
    <recommendedName>
        <fullName evidence="11">Mitochondrial cytochrome c oxidase assembly factor</fullName>
    </recommendedName>
</protein>
<keyword evidence="3" id="KW-0812">Transmembrane</keyword>
<dbReference type="InterPro" id="IPR018625">
    <property type="entry name" value="Pet100"/>
</dbReference>
<dbReference type="HOGENOM" id="CLU_156745_2_1_1"/>
<accession>A0A0D1ZWV7</accession>
<keyword evidence="4" id="KW-0809">Transit peptide</keyword>
<dbReference type="GO" id="GO:0033617">
    <property type="term" value="P:mitochondrial respiratory chain complex IV assembly"/>
    <property type="evidence" value="ECO:0007669"/>
    <property type="project" value="InterPro"/>
</dbReference>
<evidence type="ECO:0000313" key="9">
    <source>
        <dbReference type="EMBL" id="KIV98952.1"/>
    </source>
</evidence>
<evidence type="ECO:0000256" key="2">
    <source>
        <dbReference type="ARBA" id="ARBA00004325"/>
    </source>
</evidence>
<evidence type="ECO:0000256" key="7">
    <source>
        <dbReference type="ARBA" id="ARBA00023136"/>
    </source>
</evidence>
<dbReference type="PANTHER" id="PTHR33968:SF1">
    <property type="entry name" value="PROTEIN PET100 HOMOLOG, MITOCHONDRIAL"/>
    <property type="match status" value="1"/>
</dbReference>
<keyword evidence="10" id="KW-1185">Reference proteome</keyword>
<evidence type="ECO:0000256" key="6">
    <source>
        <dbReference type="ARBA" id="ARBA00023128"/>
    </source>
</evidence>
<dbReference type="EMBL" id="KN847589">
    <property type="protein sequence ID" value="KIV98952.1"/>
    <property type="molecule type" value="Genomic_DNA"/>
</dbReference>
<dbReference type="GO" id="GO:0005743">
    <property type="term" value="C:mitochondrial inner membrane"/>
    <property type="evidence" value="ECO:0007669"/>
    <property type="project" value="TreeGrafter"/>
</dbReference>
<evidence type="ECO:0000313" key="10">
    <source>
        <dbReference type="Proteomes" id="UP000053259"/>
    </source>
</evidence>
<dbReference type="RefSeq" id="XP_016208822.1">
    <property type="nucleotide sequence ID" value="XM_016363320.1"/>
</dbReference>
<keyword evidence="7" id="KW-0472">Membrane</keyword>
<sequence>MGGPNLEIFKFGMYIMFPIGWMYYFGTNLDDKFSVEDFWPTKEQLNKVPTEREDILEELERMKRRRLRRRELRLKEEAMNDRNAGVRIPAGHTLNMGRPLEQIGENATKALQREGRGWLDWMRWK</sequence>
<evidence type="ECO:0000256" key="1">
    <source>
        <dbReference type="ARBA" id="ARBA00004167"/>
    </source>
</evidence>
<dbReference type="AlphaFoldDB" id="A0A0D1ZWV7"/>
<dbReference type="GeneID" id="27317260"/>
<dbReference type="Proteomes" id="UP000053259">
    <property type="component" value="Unassembled WGS sequence"/>
</dbReference>
<name>A0A0D1ZWV7_9PEZI</name>
<evidence type="ECO:0000256" key="5">
    <source>
        <dbReference type="ARBA" id="ARBA00022989"/>
    </source>
</evidence>
<evidence type="ECO:0000256" key="3">
    <source>
        <dbReference type="ARBA" id="ARBA00022692"/>
    </source>
</evidence>
<evidence type="ECO:0000256" key="8">
    <source>
        <dbReference type="ARBA" id="ARBA00038077"/>
    </source>
</evidence>
<dbReference type="InParanoid" id="A0A0D1ZWV7"/>
<reference evidence="9 10" key="1">
    <citation type="submission" date="2015-01" db="EMBL/GenBank/DDBJ databases">
        <title>The Genome Sequence of Ochroconis gallopava CBS43764.</title>
        <authorList>
            <consortium name="The Broad Institute Genomics Platform"/>
            <person name="Cuomo C."/>
            <person name="de Hoog S."/>
            <person name="Gorbushina A."/>
            <person name="Stielow B."/>
            <person name="Teixiera M."/>
            <person name="Abouelleil A."/>
            <person name="Chapman S.B."/>
            <person name="Priest M."/>
            <person name="Young S.K."/>
            <person name="Wortman J."/>
            <person name="Nusbaum C."/>
            <person name="Birren B."/>
        </authorList>
    </citation>
    <scope>NUCLEOTIDE SEQUENCE [LARGE SCALE GENOMIC DNA]</scope>
    <source>
        <strain evidence="9 10">CBS 43764</strain>
    </source>
</reference>
<keyword evidence="6" id="KW-0496">Mitochondrion</keyword>
<dbReference type="Pfam" id="PF09803">
    <property type="entry name" value="Pet100"/>
    <property type="match status" value="1"/>
</dbReference>
<evidence type="ECO:0000256" key="4">
    <source>
        <dbReference type="ARBA" id="ARBA00022946"/>
    </source>
</evidence>
<comment type="similarity">
    <text evidence="8">Belongs to the PET100 family.</text>
</comment>
<dbReference type="VEuPathDB" id="FungiDB:PV09_09287"/>
<keyword evidence="5" id="KW-1133">Transmembrane helix</keyword>
<dbReference type="PANTHER" id="PTHR33968">
    <property type="entry name" value="PROTEIN PET100 HOMOLOG, MITOCHONDRIAL"/>
    <property type="match status" value="1"/>
</dbReference>
<dbReference type="GO" id="GO:0051082">
    <property type="term" value="F:unfolded protein binding"/>
    <property type="evidence" value="ECO:0007669"/>
    <property type="project" value="TreeGrafter"/>
</dbReference>